<dbReference type="PANTHER" id="PTHR11122">
    <property type="entry name" value="APOSPORY-ASSOCIATED PROTEIN C-RELATED"/>
    <property type="match status" value="1"/>
</dbReference>
<dbReference type="Proteomes" id="UP001501153">
    <property type="component" value="Unassembled WGS sequence"/>
</dbReference>
<comment type="cofactor">
    <cofactor evidence="1">
        <name>Ca(2+)</name>
        <dbReference type="ChEBI" id="CHEBI:29108"/>
    </cofactor>
</comment>
<evidence type="ECO:0000256" key="2">
    <source>
        <dbReference type="ARBA" id="ARBA00011245"/>
    </source>
</evidence>
<name>A0ABP8IR68_9BACT</name>
<dbReference type="Pfam" id="PF01263">
    <property type="entry name" value="Aldose_epim"/>
    <property type="match status" value="1"/>
</dbReference>
<keyword evidence="3" id="KW-0106">Calcium</keyword>
<dbReference type="InterPro" id="IPR011013">
    <property type="entry name" value="Gal_mutarotase_sf_dom"/>
</dbReference>
<dbReference type="InterPro" id="IPR037481">
    <property type="entry name" value="LacX"/>
</dbReference>
<evidence type="ECO:0000256" key="3">
    <source>
        <dbReference type="ARBA" id="ARBA00022837"/>
    </source>
</evidence>
<comment type="subunit">
    <text evidence="2">Monomer.</text>
</comment>
<evidence type="ECO:0000313" key="4">
    <source>
        <dbReference type="EMBL" id="GAA4368317.1"/>
    </source>
</evidence>
<accession>A0ABP8IR68</accession>
<reference evidence="5" key="1">
    <citation type="journal article" date="2019" name="Int. J. Syst. Evol. Microbiol.">
        <title>The Global Catalogue of Microorganisms (GCM) 10K type strain sequencing project: providing services to taxonomists for standard genome sequencing and annotation.</title>
        <authorList>
            <consortium name="The Broad Institute Genomics Platform"/>
            <consortium name="The Broad Institute Genome Sequencing Center for Infectious Disease"/>
            <person name="Wu L."/>
            <person name="Ma J."/>
        </authorList>
    </citation>
    <scope>NUCLEOTIDE SEQUENCE [LARGE SCALE GENOMIC DNA]</scope>
    <source>
        <strain evidence="5">JCM 17923</strain>
    </source>
</reference>
<proteinExistence type="predicted"/>
<comment type="caution">
    <text evidence="4">The sequence shown here is derived from an EMBL/GenBank/DDBJ whole genome shotgun (WGS) entry which is preliminary data.</text>
</comment>
<dbReference type="InterPro" id="IPR014718">
    <property type="entry name" value="GH-type_carb-bd"/>
</dbReference>
<gene>
    <name evidence="4" type="ORF">GCM10023185_40970</name>
</gene>
<dbReference type="InterPro" id="IPR008183">
    <property type="entry name" value="Aldose_1/G6P_1-epimerase"/>
</dbReference>
<evidence type="ECO:0000256" key="1">
    <source>
        <dbReference type="ARBA" id="ARBA00001913"/>
    </source>
</evidence>
<dbReference type="CDD" id="cd09024">
    <property type="entry name" value="Aldose_epim_lacX"/>
    <property type="match status" value="1"/>
</dbReference>
<keyword evidence="5" id="KW-1185">Reference proteome</keyword>
<dbReference type="RefSeq" id="WP_345238012.1">
    <property type="nucleotide sequence ID" value="NZ_BAABGZ010000079.1"/>
</dbReference>
<dbReference type="Gene3D" id="2.70.98.10">
    <property type="match status" value="1"/>
</dbReference>
<dbReference type="EMBL" id="BAABGZ010000079">
    <property type="protein sequence ID" value="GAA4368317.1"/>
    <property type="molecule type" value="Genomic_DNA"/>
</dbReference>
<organism evidence="4 5">
    <name type="scientific">Hymenobacter saemangeumensis</name>
    <dbReference type="NCBI Taxonomy" id="1084522"/>
    <lineage>
        <taxon>Bacteria</taxon>
        <taxon>Pseudomonadati</taxon>
        <taxon>Bacteroidota</taxon>
        <taxon>Cytophagia</taxon>
        <taxon>Cytophagales</taxon>
        <taxon>Hymenobacteraceae</taxon>
        <taxon>Hymenobacter</taxon>
    </lineage>
</organism>
<dbReference type="PANTHER" id="PTHR11122:SF13">
    <property type="entry name" value="GLUCOSE-6-PHOSPHATE 1-EPIMERASE"/>
    <property type="match status" value="1"/>
</dbReference>
<sequence>MYTLASATARATFAAHGAELTSFISTPTGLEYIWQAEPGVWARHAPVLFPIVGRLSEDTYLHHGQAYKLSQHGFARDREFAVLRHSDTELAFQLTDDEASRAAYPFAFELTITYTLREASLTVQWEVRNPAKTDELLFSIGAHPAFRCPLLPEEQFDDYYFAFDHPVSLERHLLQGGLLDGRTAPVLQQQAELPLSYPLFADDALVFKHYDFTRLALRSRRSPHFVQMQFDGFPYLGLWTKGPGAAFVCIEPWQGIAGHTGQPMELSDKEGILTLAPGQRYQAAYTIEVG</sequence>
<dbReference type="SUPFAM" id="SSF74650">
    <property type="entry name" value="Galactose mutarotase-like"/>
    <property type="match status" value="1"/>
</dbReference>
<protein>
    <submittedName>
        <fullName evidence="4">Aldose 1-epimerase family protein</fullName>
    </submittedName>
</protein>
<evidence type="ECO:0000313" key="5">
    <source>
        <dbReference type="Proteomes" id="UP001501153"/>
    </source>
</evidence>